<evidence type="ECO:0000256" key="2">
    <source>
        <dbReference type="ARBA" id="ARBA00023015"/>
    </source>
</evidence>
<dbReference type="Pfam" id="PF03466">
    <property type="entry name" value="LysR_substrate"/>
    <property type="match status" value="1"/>
</dbReference>
<protein>
    <submittedName>
        <fullName evidence="6">LysR family transcriptional regulator</fullName>
    </submittedName>
</protein>
<dbReference type="SUPFAM" id="SSF53850">
    <property type="entry name" value="Periplasmic binding protein-like II"/>
    <property type="match status" value="1"/>
</dbReference>
<name>A0A437KAI0_9BACI</name>
<dbReference type="EMBL" id="RZTZ01000004">
    <property type="protein sequence ID" value="RVT62448.1"/>
    <property type="molecule type" value="Genomic_DNA"/>
</dbReference>
<dbReference type="RefSeq" id="WP_127738399.1">
    <property type="nucleotide sequence ID" value="NZ_CAJCKN010000056.1"/>
</dbReference>
<evidence type="ECO:0000313" key="6">
    <source>
        <dbReference type="EMBL" id="RVT62448.1"/>
    </source>
</evidence>
<keyword evidence="4" id="KW-0804">Transcription</keyword>
<organism evidence="6 7">
    <name type="scientific">Niallia taxi</name>
    <dbReference type="NCBI Taxonomy" id="2499688"/>
    <lineage>
        <taxon>Bacteria</taxon>
        <taxon>Bacillati</taxon>
        <taxon>Bacillota</taxon>
        <taxon>Bacilli</taxon>
        <taxon>Bacillales</taxon>
        <taxon>Bacillaceae</taxon>
        <taxon>Niallia</taxon>
    </lineage>
</organism>
<dbReference type="Pfam" id="PF00126">
    <property type="entry name" value="HTH_1"/>
    <property type="match status" value="1"/>
</dbReference>
<keyword evidence="3" id="KW-0238">DNA-binding</keyword>
<dbReference type="Gene3D" id="1.10.10.10">
    <property type="entry name" value="Winged helix-like DNA-binding domain superfamily/Winged helix DNA-binding domain"/>
    <property type="match status" value="1"/>
</dbReference>
<sequence>MEIRAIRTFTTIVKYGNFLKAAEALNYSQPTITLHIKHLEEEVGEKLLERGKTLKMTEAGRLFYERANALLREYDRLDKTLQDLEGGLAGLIRIGVSEPTASLELPAIMADFIQKYPKIEISLHVADANTLSTMLYQDEIDFAICGAPEVSMENVFKPLYYDDIVLLVSESHPLSTKTIVELKDLENETILFTPHNCPIRIKIEQTIVENIGTNYKKLEISSSMAHKHYVQAGLGISLFTRTAHSFPFPGTKVLEINGIDAAPVIGLLRRTNHLNGKASSHLLALIEESFSRKHTLQEKTYL</sequence>
<dbReference type="PROSITE" id="PS50931">
    <property type="entry name" value="HTH_LYSR"/>
    <property type="match status" value="1"/>
</dbReference>
<dbReference type="PRINTS" id="PR00039">
    <property type="entry name" value="HTHLYSR"/>
</dbReference>
<dbReference type="GO" id="GO:0003700">
    <property type="term" value="F:DNA-binding transcription factor activity"/>
    <property type="evidence" value="ECO:0007669"/>
    <property type="project" value="InterPro"/>
</dbReference>
<evidence type="ECO:0000259" key="5">
    <source>
        <dbReference type="PROSITE" id="PS50931"/>
    </source>
</evidence>
<comment type="caution">
    <text evidence="6">The sequence shown here is derived from an EMBL/GenBank/DDBJ whole genome shotgun (WGS) entry which is preliminary data.</text>
</comment>
<dbReference type="PANTHER" id="PTHR30419:SF25">
    <property type="entry name" value="HTH-TYPE TRANSCRIPTIONAL REGULATOR YTLI"/>
    <property type="match status" value="1"/>
</dbReference>
<accession>A0A437KAI0</accession>
<keyword evidence="2" id="KW-0805">Transcription regulation</keyword>
<dbReference type="GO" id="GO:0005829">
    <property type="term" value="C:cytosol"/>
    <property type="evidence" value="ECO:0007669"/>
    <property type="project" value="TreeGrafter"/>
</dbReference>
<dbReference type="Proteomes" id="UP000288024">
    <property type="component" value="Unassembled WGS sequence"/>
</dbReference>
<dbReference type="AlphaFoldDB" id="A0A437KAI0"/>
<dbReference type="InterPro" id="IPR050950">
    <property type="entry name" value="HTH-type_LysR_regulators"/>
</dbReference>
<dbReference type="InterPro" id="IPR000847">
    <property type="entry name" value="LysR_HTH_N"/>
</dbReference>
<reference evidence="6 7" key="1">
    <citation type="submission" date="2019-01" db="EMBL/GenBank/DDBJ databases">
        <title>Bacillus sp. M5HDSG1-1, whole genome shotgun sequence.</title>
        <authorList>
            <person name="Tuo L."/>
        </authorList>
    </citation>
    <scope>NUCLEOTIDE SEQUENCE [LARGE SCALE GENOMIC DNA]</scope>
    <source>
        <strain evidence="6 7">M5HDSG1-1</strain>
    </source>
</reference>
<dbReference type="SUPFAM" id="SSF46785">
    <property type="entry name" value="Winged helix' DNA-binding domain"/>
    <property type="match status" value="1"/>
</dbReference>
<dbReference type="Gene3D" id="3.40.190.290">
    <property type="match status" value="1"/>
</dbReference>
<dbReference type="GO" id="GO:0003677">
    <property type="term" value="F:DNA binding"/>
    <property type="evidence" value="ECO:0007669"/>
    <property type="project" value="UniProtKB-KW"/>
</dbReference>
<dbReference type="InterPro" id="IPR005119">
    <property type="entry name" value="LysR_subst-bd"/>
</dbReference>
<dbReference type="InterPro" id="IPR036388">
    <property type="entry name" value="WH-like_DNA-bd_sf"/>
</dbReference>
<proteinExistence type="inferred from homology"/>
<dbReference type="GeneID" id="87617270"/>
<keyword evidence="7" id="KW-1185">Reference proteome</keyword>
<evidence type="ECO:0000313" key="7">
    <source>
        <dbReference type="Proteomes" id="UP000288024"/>
    </source>
</evidence>
<evidence type="ECO:0000256" key="4">
    <source>
        <dbReference type="ARBA" id="ARBA00023163"/>
    </source>
</evidence>
<dbReference type="InterPro" id="IPR036390">
    <property type="entry name" value="WH_DNA-bd_sf"/>
</dbReference>
<dbReference type="PANTHER" id="PTHR30419">
    <property type="entry name" value="HTH-TYPE TRANSCRIPTIONAL REGULATOR YBHD"/>
    <property type="match status" value="1"/>
</dbReference>
<evidence type="ECO:0000256" key="1">
    <source>
        <dbReference type="ARBA" id="ARBA00009437"/>
    </source>
</evidence>
<dbReference type="CDD" id="cd05466">
    <property type="entry name" value="PBP2_LTTR_substrate"/>
    <property type="match status" value="1"/>
</dbReference>
<comment type="similarity">
    <text evidence="1">Belongs to the LysR transcriptional regulatory family.</text>
</comment>
<dbReference type="FunFam" id="1.10.10.10:FF:000001">
    <property type="entry name" value="LysR family transcriptional regulator"/>
    <property type="match status" value="1"/>
</dbReference>
<feature type="domain" description="HTH lysR-type" evidence="5">
    <location>
        <begin position="1"/>
        <end position="57"/>
    </location>
</feature>
<gene>
    <name evidence="6" type="ORF">EM808_11670</name>
</gene>
<evidence type="ECO:0000256" key="3">
    <source>
        <dbReference type="ARBA" id="ARBA00023125"/>
    </source>
</evidence>